<gene>
    <name evidence="4" type="ORF">ACFPJ4_08020</name>
</gene>
<dbReference type="Proteomes" id="UP001596039">
    <property type="component" value="Unassembled WGS sequence"/>
</dbReference>
<dbReference type="PANTHER" id="PTHR24320:SF148">
    <property type="entry name" value="NAD(P)-BINDING ROSSMANN-FOLD SUPERFAMILY PROTEIN"/>
    <property type="match status" value="1"/>
</dbReference>
<evidence type="ECO:0000313" key="5">
    <source>
        <dbReference type="Proteomes" id="UP001596039"/>
    </source>
</evidence>
<dbReference type="InterPro" id="IPR036291">
    <property type="entry name" value="NAD(P)-bd_dom_sf"/>
</dbReference>
<evidence type="ECO:0000256" key="1">
    <source>
        <dbReference type="ARBA" id="ARBA00006484"/>
    </source>
</evidence>
<dbReference type="InterPro" id="IPR002347">
    <property type="entry name" value="SDR_fam"/>
</dbReference>
<dbReference type="RefSeq" id="WP_386739884.1">
    <property type="nucleotide sequence ID" value="NZ_JBHSMG010000002.1"/>
</dbReference>
<dbReference type="PRINTS" id="PR00080">
    <property type="entry name" value="SDRFAMILY"/>
</dbReference>
<comment type="similarity">
    <text evidence="1 3">Belongs to the short-chain dehydrogenases/reductases (SDR) family.</text>
</comment>
<evidence type="ECO:0000256" key="3">
    <source>
        <dbReference type="RuleBase" id="RU000363"/>
    </source>
</evidence>
<dbReference type="PRINTS" id="PR00081">
    <property type="entry name" value="GDHRDH"/>
</dbReference>
<evidence type="ECO:0000256" key="2">
    <source>
        <dbReference type="ARBA" id="ARBA00023002"/>
    </source>
</evidence>
<organism evidence="4 5">
    <name type="scientific">Lysinimonas soli</name>
    <dbReference type="NCBI Taxonomy" id="1074233"/>
    <lineage>
        <taxon>Bacteria</taxon>
        <taxon>Bacillati</taxon>
        <taxon>Actinomycetota</taxon>
        <taxon>Actinomycetes</taxon>
        <taxon>Micrococcales</taxon>
        <taxon>Microbacteriaceae</taxon>
        <taxon>Lysinimonas</taxon>
    </lineage>
</organism>
<protein>
    <submittedName>
        <fullName evidence="4">SDR family NAD(P)-dependent oxidoreductase</fullName>
    </submittedName>
</protein>
<keyword evidence="2" id="KW-0560">Oxidoreductase</keyword>
<keyword evidence="5" id="KW-1185">Reference proteome</keyword>
<dbReference type="PANTHER" id="PTHR24320">
    <property type="entry name" value="RETINOL DEHYDROGENASE"/>
    <property type="match status" value="1"/>
</dbReference>
<evidence type="ECO:0000313" key="4">
    <source>
        <dbReference type="EMBL" id="MFC5502183.1"/>
    </source>
</evidence>
<dbReference type="SUPFAM" id="SSF51735">
    <property type="entry name" value="NAD(P)-binding Rossmann-fold domains"/>
    <property type="match status" value="1"/>
</dbReference>
<dbReference type="Gene3D" id="3.40.50.720">
    <property type="entry name" value="NAD(P)-binding Rossmann-like Domain"/>
    <property type="match status" value="1"/>
</dbReference>
<sequence length="304" mass="32284">MSWDPRALPSETGRCYVVTGGNAGIGYFTSEQLASTGARVILASRSAPRAERAIASIRARVPGALVDVVPLDLASLGSVADAAARLRELGPIDGLINNAGLVSPSRRRETTVDGLERTIGANFFGHFALTAQLWPSLTEQGRVVGLGSMATRMVRLDADDLLSEHRYRPFRAYGLSKHAVHGFAFELDRRIRAAGSHRLSLLAHPGYAVTGLAAAREGITEQSWLGRAGDRAMGFMAQGKDRGAWPAVRAVLDPDARSGEFYGPARSVAGPPIAIEPVPSSASPQFGAALWNLAEQRTGVSFTV</sequence>
<comment type="caution">
    <text evidence="4">The sequence shown here is derived from an EMBL/GenBank/DDBJ whole genome shotgun (WGS) entry which is preliminary data.</text>
</comment>
<name>A0ABW0NR53_9MICO</name>
<dbReference type="EMBL" id="JBHSMG010000002">
    <property type="protein sequence ID" value="MFC5502183.1"/>
    <property type="molecule type" value="Genomic_DNA"/>
</dbReference>
<reference evidence="5" key="1">
    <citation type="journal article" date="2019" name="Int. J. Syst. Evol. Microbiol.">
        <title>The Global Catalogue of Microorganisms (GCM) 10K type strain sequencing project: providing services to taxonomists for standard genome sequencing and annotation.</title>
        <authorList>
            <consortium name="The Broad Institute Genomics Platform"/>
            <consortium name="The Broad Institute Genome Sequencing Center for Infectious Disease"/>
            <person name="Wu L."/>
            <person name="Ma J."/>
        </authorList>
    </citation>
    <scope>NUCLEOTIDE SEQUENCE [LARGE SCALE GENOMIC DNA]</scope>
    <source>
        <strain evidence="5">CGMCC 4.6997</strain>
    </source>
</reference>
<accession>A0ABW0NR53</accession>
<proteinExistence type="inferred from homology"/>
<dbReference type="Pfam" id="PF00106">
    <property type="entry name" value="adh_short"/>
    <property type="match status" value="1"/>
</dbReference>